<dbReference type="InterPro" id="IPR011333">
    <property type="entry name" value="SKP1/BTB/POZ_sf"/>
</dbReference>
<dbReference type="Gene3D" id="3.30.710.10">
    <property type="entry name" value="Potassium Channel Kv1.1, Chain A"/>
    <property type="match status" value="1"/>
</dbReference>
<dbReference type="Pfam" id="PF00651">
    <property type="entry name" value="BTB"/>
    <property type="match status" value="1"/>
</dbReference>
<proteinExistence type="predicted"/>
<gene>
    <name evidence="2" type="ORF">RSOL_260550</name>
</gene>
<dbReference type="InterPro" id="IPR000210">
    <property type="entry name" value="BTB/POZ_dom"/>
</dbReference>
<dbReference type="EMBL" id="JATN01000321">
    <property type="protein sequence ID" value="EUC58500.1"/>
    <property type="molecule type" value="Genomic_DNA"/>
</dbReference>
<dbReference type="CDD" id="cd18186">
    <property type="entry name" value="BTB_POZ_ZBTB_KLHL-like"/>
    <property type="match status" value="1"/>
</dbReference>
<dbReference type="OrthoDB" id="2367075at2759"/>
<sequence length="287" mass="32191">MSISRSDKFYFPRGDLVLQVENTLFRLHQDILARHSGFFEDMFSTPTSDDTEGTEENPLVLPSALCSARSFTVLCKILYPAKMGCRPAISVKRVAEWEPILRATVALQMTDTRTMILTRLNEDIINIKSDTARLLRLYLDYEEAPASLGSACLRILACRRKQITPDEVRILGDEGTCLVTHVREAVRESLSFHLIRTLQRNKDSVSSQHTECIPSAFSRMLRSPGDKGSQKTNVDDMDNIFHAALSYMGCNACSSQWKLAVESFKSLSAKIVDRSHKEVPPADTSQA</sequence>
<dbReference type="AlphaFoldDB" id="A0A0A1UI97"/>
<comment type="caution">
    <text evidence="2">The sequence shown here is derived from an EMBL/GenBank/DDBJ whole genome shotgun (WGS) entry which is preliminary data.</text>
</comment>
<dbReference type="SUPFAM" id="SSF54695">
    <property type="entry name" value="POZ domain"/>
    <property type="match status" value="1"/>
</dbReference>
<feature type="domain" description="BTB" evidence="1">
    <location>
        <begin position="14"/>
        <end position="87"/>
    </location>
</feature>
<reference evidence="3" key="1">
    <citation type="journal article" date="2014" name="Genome Announc.">
        <title>Draft genome sequence of the plant-pathogenic soil fungus Rhizoctonia solani anastomosis group 3 strain Rhs1AP.</title>
        <authorList>
            <person name="Cubeta M.A."/>
            <person name="Thomas E."/>
            <person name="Dean R.A."/>
            <person name="Jabaji S."/>
            <person name="Neate S.M."/>
            <person name="Tavantzis S."/>
            <person name="Toda T."/>
            <person name="Vilgalys R."/>
            <person name="Bharathan N."/>
            <person name="Fedorova-Abrams N."/>
            <person name="Pakala S.B."/>
            <person name="Pakala S.M."/>
            <person name="Zafar N."/>
            <person name="Joardar V."/>
            <person name="Losada L."/>
            <person name="Nierman W.C."/>
        </authorList>
    </citation>
    <scope>NUCLEOTIDE SEQUENCE [LARGE SCALE GENOMIC DNA]</scope>
    <source>
        <strain evidence="3">AG-3</strain>
    </source>
</reference>
<name>A0A0A1UI97_9AGAM</name>
<evidence type="ECO:0000313" key="2">
    <source>
        <dbReference type="EMBL" id="EUC58500.1"/>
    </source>
</evidence>
<organism evidence="2 3">
    <name type="scientific">Rhizoctonia solani AG-3 Rhs1AP</name>
    <dbReference type="NCBI Taxonomy" id="1086054"/>
    <lineage>
        <taxon>Eukaryota</taxon>
        <taxon>Fungi</taxon>
        <taxon>Dikarya</taxon>
        <taxon>Basidiomycota</taxon>
        <taxon>Agaricomycotina</taxon>
        <taxon>Agaricomycetes</taxon>
        <taxon>Cantharellales</taxon>
        <taxon>Ceratobasidiaceae</taxon>
        <taxon>Rhizoctonia</taxon>
    </lineage>
</organism>
<evidence type="ECO:0000313" key="3">
    <source>
        <dbReference type="Proteomes" id="UP000030108"/>
    </source>
</evidence>
<protein>
    <submittedName>
        <fullName evidence="2">BTB/POZ domain protein</fullName>
    </submittedName>
</protein>
<dbReference type="Proteomes" id="UP000030108">
    <property type="component" value="Unassembled WGS sequence"/>
</dbReference>
<feature type="non-terminal residue" evidence="2">
    <location>
        <position position="287"/>
    </location>
</feature>
<accession>A0A0A1UI97</accession>
<evidence type="ECO:0000259" key="1">
    <source>
        <dbReference type="PROSITE" id="PS50097"/>
    </source>
</evidence>
<dbReference type="PROSITE" id="PS50097">
    <property type="entry name" value="BTB"/>
    <property type="match status" value="1"/>
</dbReference>